<dbReference type="NCBIfam" id="NF028537">
    <property type="entry name" value="P_eth_NH2_trans"/>
    <property type="match status" value="1"/>
</dbReference>
<evidence type="ECO:0000313" key="11">
    <source>
        <dbReference type="EMBL" id="QHJ11335.1"/>
    </source>
</evidence>
<dbReference type="InterPro" id="IPR000917">
    <property type="entry name" value="Sulfatase_N"/>
</dbReference>
<evidence type="ECO:0000256" key="2">
    <source>
        <dbReference type="ARBA" id="ARBA00022475"/>
    </source>
</evidence>
<dbReference type="CDD" id="cd16017">
    <property type="entry name" value="LptA"/>
    <property type="match status" value="1"/>
</dbReference>
<keyword evidence="2" id="KW-1003">Cell membrane</keyword>
<keyword evidence="6 8" id="KW-1133">Transmembrane helix</keyword>
<dbReference type="InterPro" id="IPR040423">
    <property type="entry name" value="PEA_transferase"/>
</dbReference>
<dbReference type="InterPro" id="IPR012549">
    <property type="entry name" value="EptA-like_N"/>
</dbReference>
<evidence type="ECO:0000256" key="8">
    <source>
        <dbReference type="SAM" id="Phobius"/>
    </source>
</evidence>
<feature type="transmembrane region" description="Helical" evidence="8">
    <location>
        <begin position="77"/>
        <end position="99"/>
    </location>
</feature>
<keyword evidence="12" id="KW-1185">Reference proteome</keyword>
<keyword evidence="5 8" id="KW-0812">Transmembrane</keyword>
<reference evidence="11 12" key="1">
    <citation type="submission" date="2019-12" db="EMBL/GenBank/DDBJ databases">
        <title>Genome sequencing and assembly of endphytes of Porphyra tenera.</title>
        <authorList>
            <person name="Park J.M."/>
            <person name="Shin R."/>
            <person name="Jo S.H."/>
        </authorList>
    </citation>
    <scope>NUCLEOTIDE SEQUENCE [LARGE SCALE GENOMIC DNA]</scope>
    <source>
        <strain evidence="11 12">GPM4</strain>
    </source>
</reference>
<dbReference type="EMBL" id="CP047656">
    <property type="protein sequence ID" value="QHJ11335.1"/>
    <property type="molecule type" value="Genomic_DNA"/>
</dbReference>
<keyword evidence="4 11" id="KW-0808">Transferase</keyword>
<feature type="transmembrane region" description="Helical" evidence="8">
    <location>
        <begin position="16"/>
        <end position="33"/>
    </location>
</feature>
<dbReference type="PANTHER" id="PTHR30443:SF0">
    <property type="entry name" value="PHOSPHOETHANOLAMINE TRANSFERASE EPTA"/>
    <property type="match status" value="1"/>
</dbReference>
<sequence length="535" mass="60323">MNVGRAININPSSSQFVIYSSLIITLVFNYPFIAKVYASVLPDTLWEWAFFISVPTLLTLINMVFVSVFGAVFFPRLTIAITFIICALLFYAALVYGVIFDSSMLQNVMETNSGEAFSYLNMSFLVFFALLGLMPVFAVLNQEIKGRLSTRIKTLLLVNVLALVGIFLIAAFFYKDYAAVGRNNKGLVKQIIPYAFYDAGYKYLRDTYFYPPLPYRILDKHPVIKDAQHAQPQTLVVVVGETARADKFGSNGYYRDTTPNLQRLNVVSFGNVISCGTATAVSVPCMFSRLTRDKYDPRIASSQDNVLDIIHRAGAAVTWIDNNSSCKGVCSRVDSIAFDPQRDPTLCDGDFCLDEILVKLLQQNMQQHTENNRVFVLHMIGSHGPTYYRRYPENYARYHPDCPRSDIQNCKEQALVNTYDNTILYTDYVLSNVVKLLENIPNSAMLYISDHGESLGEKGLYLHGFPYKLAPAEQTHIPMVYWDSKFSDAEYKSCVTQRASQAFSQDNLYDTLLGLTHVSSVTYQPKMDILSPCKA</sequence>
<dbReference type="OrthoDB" id="9786870at2"/>
<dbReference type="GO" id="GO:0016776">
    <property type="term" value="F:phosphotransferase activity, phosphate group as acceptor"/>
    <property type="evidence" value="ECO:0007669"/>
    <property type="project" value="TreeGrafter"/>
</dbReference>
<feature type="domain" description="Sulfatase N-terminal" evidence="9">
    <location>
        <begin position="233"/>
        <end position="517"/>
    </location>
</feature>
<evidence type="ECO:0000313" key="12">
    <source>
        <dbReference type="Proteomes" id="UP000464524"/>
    </source>
</evidence>
<feature type="transmembrane region" description="Helical" evidence="8">
    <location>
        <begin position="119"/>
        <end position="140"/>
    </location>
</feature>
<dbReference type="InterPro" id="IPR017850">
    <property type="entry name" value="Alkaline_phosphatase_core_sf"/>
</dbReference>
<evidence type="ECO:0000259" key="9">
    <source>
        <dbReference type="Pfam" id="PF00884"/>
    </source>
</evidence>
<keyword evidence="3" id="KW-0997">Cell inner membrane</keyword>
<dbReference type="InterPro" id="IPR058130">
    <property type="entry name" value="PEA_transf_C"/>
</dbReference>
<evidence type="ECO:0000256" key="5">
    <source>
        <dbReference type="ARBA" id="ARBA00022692"/>
    </source>
</evidence>
<evidence type="ECO:0000256" key="3">
    <source>
        <dbReference type="ARBA" id="ARBA00022519"/>
    </source>
</evidence>
<accession>A0A857JH60</accession>
<evidence type="ECO:0000256" key="6">
    <source>
        <dbReference type="ARBA" id="ARBA00022989"/>
    </source>
</evidence>
<dbReference type="Gene3D" id="3.40.720.10">
    <property type="entry name" value="Alkaline Phosphatase, subunit A"/>
    <property type="match status" value="1"/>
</dbReference>
<evidence type="ECO:0000256" key="7">
    <source>
        <dbReference type="ARBA" id="ARBA00023136"/>
    </source>
</evidence>
<dbReference type="GO" id="GO:0005886">
    <property type="term" value="C:plasma membrane"/>
    <property type="evidence" value="ECO:0007669"/>
    <property type="project" value="UniProtKB-SubCell"/>
</dbReference>
<name>A0A857JH60_9ALTE</name>
<dbReference type="AlphaFoldDB" id="A0A857JH60"/>
<keyword evidence="7 8" id="KW-0472">Membrane</keyword>
<dbReference type="EC" id="2.7.-.-" evidence="11"/>
<feature type="transmembrane region" description="Helical" evidence="8">
    <location>
        <begin position="152"/>
        <end position="174"/>
    </location>
</feature>
<dbReference type="KEGG" id="pmes:FX988_01564"/>
<evidence type="ECO:0000256" key="1">
    <source>
        <dbReference type="ARBA" id="ARBA00004429"/>
    </source>
</evidence>
<dbReference type="PANTHER" id="PTHR30443">
    <property type="entry name" value="INNER MEMBRANE PROTEIN"/>
    <property type="match status" value="1"/>
</dbReference>
<dbReference type="Proteomes" id="UP000464524">
    <property type="component" value="Chromosome"/>
</dbReference>
<evidence type="ECO:0000259" key="10">
    <source>
        <dbReference type="Pfam" id="PF08019"/>
    </source>
</evidence>
<proteinExistence type="predicted"/>
<comment type="subcellular location">
    <subcellularLocation>
        <location evidence="1">Cell inner membrane</location>
        <topology evidence="1">Multi-pass membrane protein</topology>
    </subcellularLocation>
</comment>
<gene>
    <name evidence="11" type="ORF">FX988_01564</name>
</gene>
<evidence type="ECO:0000256" key="4">
    <source>
        <dbReference type="ARBA" id="ARBA00022679"/>
    </source>
</evidence>
<dbReference type="Pfam" id="PF08019">
    <property type="entry name" value="EptA_B_N"/>
    <property type="match status" value="1"/>
</dbReference>
<dbReference type="GO" id="GO:0009244">
    <property type="term" value="P:lipopolysaccharide core region biosynthetic process"/>
    <property type="evidence" value="ECO:0007669"/>
    <property type="project" value="TreeGrafter"/>
</dbReference>
<organism evidence="11 12">
    <name type="scientific">Paraglaciecola mesophila</name>
    <dbReference type="NCBI Taxonomy" id="197222"/>
    <lineage>
        <taxon>Bacteria</taxon>
        <taxon>Pseudomonadati</taxon>
        <taxon>Pseudomonadota</taxon>
        <taxon>Gammaproteobacteria</taxon>
        <taxon>Alteromonadales</taxon>
        <taxon>Alteromonadaceae</taxon>
        <taxon>Paraglaciecola</taxon>
    </lineage>
</organism>
<feature type="transmembrane region" description="Helical" evidence="8">
    <location>
        <begin position="45"/>
        <end position="65"/>
    </location>
</feature>
<protein>
    <submittedName>
        <fullName evidence="11">Phosphoethanolamine transferase EptA</fullName>
        <ecNumber evidence="11">2.7.-.-</ecNumber>
    </submittedName>
</protein>
<dbReference type="RefSeq" id="WP_160179093.1">
    <property type="nucleotide sequence ID" value="NZ_CP047656.1"/>
</dbReference>
<dbReference type="SUPFAM" id="SSF53649">
    <property type="entry name" value="Alkaline phosphatase-like"/>
    <property type="match status" value="1"/>
</dbReference>
<dbReference type="Pfam" id="PF00884">
    <property type="entry name" value="Sulfatase"/>
    <property type="match status" value="1"/>
</dbReference>
<feature type="domain" description="Phosphoethanolamine transferase N-terminal" evidence="10">
    <location>
        <begin position="59"/>
        <end position="207"/>
    </location>
</feature>